<dbReference type="Proteomes" id="UP001148838">
    <property type="component" value="Unassembled WGS sequence"/>
</dbReference>
<reference evidence="1 2" key="1">
    <citation type="journal article" date="2022" name="Allergy">
        <title>Genome assembly and annotation of Periplaneta americana reveal a comprehensive cockroach allergen profile.</title>
        <authorList>
            <person name="Wang L."/>
            <person name="Xiong Q."/>
            <person name="Saelim N."/>
            <person name="Wang L."/>
            <person name="Nong W."/>
            <person name="Wan A.T."/>
            <person name="Shi M."/>
            <person name="Liu X."/>
            <person name="Cao Q."/>
            <person name="Hui J.H.L."/>
            <person name="Sookrung N."/>
            <person name="Leung T.F."/>
            <person name="Tungtrongchitr A."/>
            <person name="Tsui S.K.W."/>
        </authorList>
    </citation>
    <scope>NUCLEOTIDE SEQUENCE [LARGE SCALE GENOMIC DNA]</scope>
    <source>
        <strain evidence="1">PWHHKU_190912</strain>
    </source>
</reference>
<sequence length="193" mass="20485">MAGLCEGGNEPSGSLKASKLMSVDLLACKRTPAGQNSGTSGDADITSAVASAWMQDDNSGEQLWWRVTTGVRGQVGALTQIGQNKALTDIGPLLNKLSGYVTLVLGSTYTVFASSDTSLLQPHREWGDDPGAPDNGLLSGTRPAIVRHTRQTRPRTVKKQLPALPCIFTTAAGRLIFPHVCPQLHNSHTRLSP</sequence>
<proteinExistence type="predicted"/>
<evidence type="ECO:0000313" key="2">
    <source>
        <dbReference type="Proteomes" id="UP001148838"/>
    </source>
</evidence>
<name>A0ABQ8TC04_PERAM</name>
<comment type="caution">
    <text evidence="1">The sequence shown here is derived from an EMBL/GenBank/DDBJ whole genome shotgun (WGS) entry which is preliminary data.</text>
</comment>
<evidence type="ECO:0000313" key="1">
    <source>
        <dbReference type="EMBL" id="KAJ4444039.1"/>
    </source>
</evidence>
<gene>
    <name evidence="1" type="ORF">ANN_05828</name>
</gene>
<organism evidence="1 2">
    <name type="scientific">Periplaneta americana</name>
    <name type="common">American cockroach</name>
    <name type="synonym">Blatta americana</name>
    <dbReference type="NCBI Taxonomy" id="6978"/>
    <lineage>
        <taxon>Eukaryota</taxon>
        <taxon>Metazoa</taxon>
        <taxon>Ecdysozoa</taxon>
        <taxon>Arthropoda</taxon>
        <taxon>Hexapoda</taxon>
        <taxon>Insecta</taxon>
        <taxon>Pterygota</taxon>
        <taxon>Neoptera</taxon>
        <taxon>Polyneoptera</taxon>
        <taxon>Dictyoptera</taxon>
        <taxon>Blattodea</taxon>
        <taxon>Blattoidea</taxon>
        <taxon>Blattidae</taxon>
        <taxon>Blattinae</taxon>
        <taxon>Periplaneta</taxon>
    </lineage>
</organism>
<protein>
    <submittedName>
        <fullName evidence="1">Uncharacterized protein</fullName>
    </submittedName>
</protein>
<keyword evidence="2" id="KW-1185">Reference proteome</keyword>
<dbReference type="EMBL" id="JAJSOF020000011">
    <property type="protein sequence ID" value="KAJ4444039.1"/>
    <property type="molecule type" value="Genomic_DNA"/>
</dbReference>
<accession>A0ABQ8TC04</accession>